<dbReference type="GO" id="GO:0003676">
    <property type="term" value="F:nucleic acid binding"/>
    <property type="evidence" value="ECO:0007669"/>
    <property type="project" value="InterPro"/>
</dbReference>
<evidence type="ECO:0000313" key="5">
    <source>
        <dbReference type="Proteomes" id="UP000321685"/>
    </source>
</evidence>
<gene>
    <name evidence="4" type="ORF">PSU4_50780</name>
</gene>
<dbReference type="OrthoDB" id="3662871at2"/>
<dbReference type="Gene3D" id="1.10.30.50">
    <property type="match status" value="1"/>
</dbReference>
<comment type="caution">
    <text evidence="4">The sequence shown here is derived from an EMBL/GenBank/DDBJ whole genome shotgun (WGS) entry which is preliminary data.</text>
</comment>
<dbReference type="CDD" id="cd00085">
    <property type="entry name" value="HNHc"/>
    <property type="match status" value="1"/>
</dbReference>
<sequence>MLATPFSVSTLADGVVASGHDATPEGSGPSVLLSRPATGHSVDQPTDDTVATARADLAAALAGLRAAGGQGATESDLVALLVVAEETRRALDRIVVDTTAALQRRGTFAERGYRSPTGALSDLLGWERFEARRRVVAAESVCETVGLGGEVLPARMPSTAMVFADGTASLRHVDVIARVLNSAVAARLDPETWAGAEVQLAAQCAAFTPTQLHTWGMELVELLDQDGAGPEDDAPVQTNELRLSRFRARPGGKIAGRYDDAALFAAIAAVLDAGAGPRDPDDDRPVPQRQAEALADACNQVLSRGKLPETGGRRPQLVVTIRLEDLERRAAAASLEFGGPLSASTLRQLACDAAVVPMVLSSTGVPLDVGRISRTVPDGLRRAVTVRDGGCAWAGCDRLPSWCEVHHVHEWQHGGATELGNLVMLCGEHHRLIHHTHWEVRMVHGLPEFIPPSWIDRTRTPRRRPAARAS</sequence>
<dbReference type="AlphaFoldDB" id="A0A511DQV4"/>
<dbReference type="SMART" id="SM00507">
    <property type="entry name" value="HNHc"/>
    <property type="match status" value="1"/>
</dbReference>
<protein>
    <submittedName>
        <fullName evidence="4">HNH endonuclease</fullName>
    </submittedName>
</protein>
<dbReference type="Proteomes" id="UP000321685">
    <property type="component" value="Unassembled WGS sequence"/>
</dbReference>
<feature type="region of interest" description="Disordered" evidence="2">
    <location>
        <begin position="17"/>
        <end position="46"/>
    </location>
</feature>
<dbReference type="GO" id="GO:0004519">
    <property type="term" value="F:endonuclease activity"/>
    <property type="evidence" value="ECO:0007669"/>
    <property type="project" value="UniProtKB-KW"/>
</dbReference>
<dbReference type="Pfam" id="PF02720">
    <property type="entry name" value="DUF222"/>
    <property type="match status" value="1"/>
</dbReference>
<dbReference type="InterPro" id="IPR002711">
    <property type="entry name" value="HNH"/>
</dbReference>
<feature type="domain" description="HNH nuclease" evidence="3">
    <location>
        <begin position="379"/>
        <end position="431"/>
    </location>
</feature>
<keyword evidence="4" id="KW-0540">Nuclease</keyword>
<organism evidence="4 5">
    <name type="scientific">Pseudonocardia sulfidoxydans NBRC 16205</name>
    <dbReference type="NCBI Taxonomy" id="1223511"/>
    <lineage>
        <taxon>Bacteria</taxon>
        <taxon>Bacillati</taxon>
        <taxon>Actinomycetota</taxon>
        <taxon>Actinomycetes</taxon>
        <taxon>Pseudonocardiales</taxon>
        <taxon>Pseudonocardiaceae</taxon>
        <taxon>Pseudonocardia</taxon>
    </lineage>
</organism>
<evidence type="ECO:0000256" key="1">
    <source>
        <dbReference type="ARBA" id="ARBA00023450"/>
    </source>
</evidence>
<dbReference type="EMBL" id="BJVJ01000075">
    <property type="protein sequence ID" value="GEL26124.1"/>
    <property type="molecule type" value="Genomic_DNA"/>
</dbReference>
<evidence type="ECO:0000313" key="4">
    <source>
        <dbReference type="EMBL" id="GEL26124.1"/>
    </source>
</evidence>
<proteinExistence type="inferred from homology"/>
<dbReference type="Pfam" id="PF01844">
    <property type="entry name" value="HNH"/>
    <property type="match status" value="1"/>
</dbReference>
<keyword evidence="5" id="KW-1185">Reference proteome</keyword>
<name>A0A511DQV4_9PSEU</name>
<dbReference type="InterPro" id="IPR003615">
    <property type="entry name" value="HNH_nuc"/>
</dbReference>
<dbReference type="GO" id="GO:0008270">
    <property type="term" value="F:zinc ion binding"/>
    <property type="evidence" value="ECO:0007669"/>
    <property type="project" value="InterPro"/>
</dbReference>
<accession>A0A511DQV4</accession>
<evidence type="ECO:0000256" key="2">
    <source>
        <dbReference type="SAM" id="MobiDB-lite"/>
    </source>
</evidence>
<keyword evidence="4" id="KW-0255">Endonuclease</keyword>
<evidence type="ECO:0000259" key="3">
    <source>
        <dbReference type="SMART" id="SM00507"/>
    </source>
</evidence>
<dbReference type="InterPro" id="IPR003870">
    <property type="entry name" value="DUF222"/>
</dbReference>
<reference evidence="4 5" key="1">
    <citation type="submission" date="2019-07" db="EMBL/GenBank/DDBJ databases">
        <title>Whole genome shotgun sequence of Pseudonocardia sulfidoxydans NBRC 16205.</title>
        <authorList>
            <person name="Hosoyama A."/>
            <person name="Uohara A."/>
            <person name="Ohji S."/>
            <person name="Ichikawa N."/>
        </authorList>
    </citation>
    <scope>NUCLEOTIDE SEQUENCE [LARGE SCALE GENOMIC DNA]</scope>
    <source>
        <strain evidence="4 5">NBRC 16205</strain>
    </source>
</reference>
<keyword evidence="4" id="KW-0378">Hydrolase</keyword>
<comment type="similarity">
    <text evidence="1">Belongs to the Rv1128c/1148c/1588c/1702c/1945/3466 family.</text>
</comment>